<keyword evidence="3 6" id="KW-0812">Transmembrane</keyword>
<dbReference type="Proteomes" id="UP000324324">
    <property type="component" value="Unassembled WGS sequence"/>
</dbReference>
<name>A0A5M8API0_9BURK</name>
<evidence type="ECO:0000256" key="4">
    <source>
        <dbReference type="ARBA" id="ARBA00022989"/>
    </source>
</evidence>
<feature type="transmembrane region" description="Helical" evidence="6">
    <location>
        <begin position="147"/>
        <end position="167"/>
    </location>
</feature>
<dbReference type="GO" id="GO:0016787">
    <property type="term" value="F:hydrolase activity"/>
    <property type="evidence" value="ECO:0007669"/>
    <property type="project" value="TreeGrafter"/>
</dbReference>
<protein>
    <submittedName>
        <fullName evidence="7">Lysoplasmalogenase</fullName>
    </submittedName>
</protein>
<dbReference type="EMBL" id="VWRN01000031">
    <property type="protein sequence ID" value="KAA6124642.1"/>
    <property type="molecule type" value="Genomic_DNA"/>
</dbReference>
<keyword evidence="5 6" id="KW-0472">Membrane</keyword>
<comment type="similarity">
    <text evidence="2">Belongs to the TMEM86 family.</text>
</comment>
<feature type="transmembrane region" description="Helical" evidence="6">
    <location>
        <begin position="71"/>
        <end position="91"/>
    </location>
</feature>
<feature type="transmembrane region" description="Helical" evidence="6">
    <location>
        <begin position="174"/>
        <end position="192"/>
    </location>
</feature>
<evidence type="ECO:0000256" key="5">
    <source>
        <dbReference type="ARBA" id="ARBA00023136"/>
    </source>
</evidence>
<feature type="transmembrane region" description="Helical" evidence="6">
    <location>
        <begin position="7"/>
        <end position="28"/>
    </location>
</feature>
<dbReference type="AlphaFoldDB" id="A0A5M8API0"/>
<dbReference type="PANTHER" id="PTHR31885:SF6">
    <property type="entry name" value="GH04784P"/>
    <property type="match status" value="1"/>
</dbReference>
<gene>
    <name evidence="7" type="ORF">F1599_11195</name>
</gene>
<evidence type="ECO:0000313" key="7">
    <source>
        <dbReference type="EMBL" id="KAA6124642.1"/>
    </source>
</evidence>
<evidence type="ECO:0000256" key="1">
    <source>
        <dbReference type="ARBA" id="ARBA00004141"/>
    </source>
</evidence>
<feature type="transmembrane region" description="Helical" evidence="6">
    <location>
        <begin position="40"/>
        <end position="59"/>
    </location>
</feature>
<evidence type="ECO:0000313" key="8">
    <source>
        <dbReference type="Proteomes" id="UP000324324"/>
    </source>
</evidence>
<accession>A0A5M8API0</accession>
<dbReference type="RefSeq" id="WP_149317623.1">
    <property type="nucleotide sequence ID" value="NZ_VWRN01000031.1"/>
</dbReference>
<evidence type="ECO:0000256" key="2">
    <source>
        <dbReference type="ARBA" id="ARBA00007375"/>
    </source>
</evidence>
<evidence type="ECO:0000256" key="3">
    <source>
        <dbReference type="ARBA" id="ARBA00022692"/>
    </source>
</evidence>
<evidence type="ECO:0000256" key="6">
    <source>
        <dbReference type="SAM" id="Phobius"/>
    </source>
</evidence>
<keyword evidence="8" id="KW-1185">Reference proteome</keyword>
<sequence>MPPRVREWWMAGAVAGTIYGTLLVSAALELPPGTPLTGSFAWQPAWKTAMVLLLARAAWFHPVRRERRWLIAALLFSASGDLLLAVPWLPFSFVGGLGFFLLAHLAYLALLLPLLGDDRPHRLLACGAVIGAVGTLLGRFWPNLGTLTVEVCAYVVALTAMACAALLARLPTPLAALGALCFVVSDALVGIARFLSPFDRFELGIWWTYAAAQVLLVAGIVAGRRP</sequence>
<proteinExistence type="inferred from homology"/>
<reference evidence="7 8" key="1">
    <citation type="submission" date="2019-09" db="EMBL/GenBank/DDBJ databases">
        <title>Isolation of a novel species in the genus Cupriavidus from patients with sepsis using whole genome sequencing.</title>
        <authorList>
            <person name="Kweon O.J."/>
            <person name="Lee M.-K."/>
        </authorList>
    </citation>
    <scope>NUCLEOTIDE SEQUENCE [LARGE SCALE GENOMIC DNA]</scope>
    <source>
        <strain evidence="7 8">MKL-01</strain>
    </source>
</reference>
<feature type="transmembrane region" description="Helical" evidence="6">
    <location>
        <begin position="97"/>
        <end position="116"/>
    </location>
</feature>
<dbReference type="PANTHER" id="PTHR31885">
    <property type="entry name" value="GH04784P"/>
    <property type="match status" value="1"/>
</dbReference>
<keyword evidence="4 6" id="KW-1133">Transmembrane helix</keyword>
<dbReference type="InterPro" id="IPR012506">
    <property type="entry name" value="TMEM86B-like"/>
</dbReference>
<dbReference type="GO" id="GO:0016020">
    <property type="term" value="C:membrane"/>
    <property type="evidence" value="ECO:0007669"/>
    <property type="project" value="UniProtKB-SubCell"/>
</dbReference>
<organism evidence="7 8">
    <name type="scientific">Cupriavidus cauae</name>
    <dbReference type="NCBI Taxonomy" id="2608999"/>
    <lineage>
        <taxon>Bacteria</taxon>
        <taxon>Pseudomonadati</taxon>
        <taxon>Pseudomonadota</taxon>
        <taxon>Betaproteobacteria</taxon>
        <taxon>Burkholderiales</taxon>
        <taxon>Burkholderiaceae</taxon>
        <taxon>Cupriavidus</taxon>
    </lineage>
</organism>
<comment type="subcellular location">
    <subcellularLocation>
        <location evidence="1">Membrane</location>
        <topology evidence="1">Multi-pass membrane protein</topology>
    </subcellularLocation>
</comment>
<feature type="transmembrane region" description="Helical" evidence="6">
    <location>
        <begin position="123"/>
        <end position="141"/>
    </location>
</feature>
<dbReference type="Pfam" id="PF07947">
    <property type="entry name" value="YhhN"/>
    <property type="match status" value="1"/>
</dbReference>
<feature type="transmembrane region" description="Helical" evidence="6">
    <location>
        <begin position="204"/>
        <end position="223"/>
    </location>
</feature>
<comment type="caution">
    <text evidence="7">The sequence shown here is derived from an EMBL/GenBank/DDBJ whole genome shotgun (WGS) entry which is preliminary data.</text>
</comment>